<evidence type="ECO:0000256" key="3">
    <source>
        <dbReference type="ARBA" id="ARBA00022833"/>
    </source>
</evidence>
<dbReference type="OrthoDB" id="6768780at2759"/>
<dbReference type="InterPro" id="IPR004162">
    <property type="entry name" value="SINA-like_animal"/>
</dbReference>
<protein>
    <submittedName>
        <fullName evidence="6">Sina domain containing protein</fullName>
    </submittedName>
</protein>
<dbReference type="GO" id="GO:0008270">
    <property type="term" value="F:zinc ion binding"/>
    <property type="evidence" value="ECO:0007669"/>
    <property type="project" value="UniProtKB-KW"/>
</dbReference>
<evidence type="ECO:0000256" key="2">
    <source>
        <dbReference type="ARBA" id="ARBA00022771"/>
    </source>
</evidence>
<dbReference type="PANTHER" id="PTHR45877">
    <property type="entry name" value="E3 UBIQUITIN-PROTEIN LIGASE SIAH2"/>
    <property type="match status" value="1"/>
</dbReference>
<dbReference type="GO" id="GO:0016567">
    <property type="term" value="P:protein ubiquitination"/>
    <property type="evidence" value="ECO:0007669"/>
    <property type="project" value="UniProtKB-UniPathway"/>
</dbReference>
<proteinExistence type="predicted"/>
<keyword evidence="7" id="KW-1185">Reference proteome</keyword>
<dbReference type="PANTHER" id="PTHR45877:SF2">
    <property type="entry name" value="E3 UBIQUITIN-PROTEIN LIGASE SINA-RELATED"/>
    <property type="match status" value="1"/>
</dbReference>
<dbReference type="STRING" id="1661398.A0A482VXS5"/>
<dbReference type="PROSITE" id="PS51081">
    <property type="entry name" value="ZF_SIAH"/>
    <property type="match status" value="1"/>
</dbReference>
<dbReference type="GO" id="GO:0031624">
    <property type="term" value="F:ubiquitin conjugating enzyme binding"/>
    <property type="evidence" value="ECO:0007669"/>
    <property type="project" value="TreeGrafter"/>
</dbReference>
<dbReference type="Gene3D" id="3.30.40.10">
    <property type="entry name" value="Zinc/RING finger domain, C3HC4 (zinc finger)"/>
    <property type="match status" value="2"/>
</dbReference>
<dbReference type="EMBL" id="QDEB01052450">
    <property type="protein sequence ID" value="RZC37466.1"/>
    <property type="molecule type" value="Genomic_DNA"/>
</dbReference>
<dbReference type="GO" id="GO:0061630">
    <property type="term" value="F:ubiquitin protein ligase activity"/>
    <property type="evidence" value="ECO:0007669"/>
    <property type="project" value="TreeGrafter"/>
</dbReference>
<dbReference type="InterPro" id="IPR013083">
    <property type="entry name" value="Znf_RING/FYVE/PHD"/>
</dbReference>
<dbReference type="Proteomes" id="UP000292052">
    <property type="component" value="Unassembled WGS sequence"/>
</dbReference>
<reference evidence="6 7" key="1">
    <citation type="submission" date="2017-03" db="EMBL/GenBank/DDBJ databases">
        <title>Genome of the blue death feigning beetle - Asbolus verrucosus.</title>
        <authorList>
            <person name="Rider S.D."/>
        </authorList>
    </citation>
    <scope>NUCLEOTIDE SEQUENCE [LARGE SCALE GENOMIC DNA]</scope>
    <source>
        <strain evidence="6">Butters</strain>
        <tissue evidence="6">Head and leg muscle</tissue>
    </source>
</reference>
<dbReference type="GO" id="GO:0005737">
    <property type="term" value="C:cytoplasm"/>
    <property type="evidence" value="ECO:0007669"/>
    <property type="project" value="TreeGrafter"/>
</dbReference>
<name>A0A482VXS5_ASBVE</name>
<dbReference type="SUPFAM" id="SSF49599">
    <property type="entry name" value="TRAF domain-like"/>
    <property type="match status" value="2"/>
</dbReference>
<dbReference type="UniPathway" id="UPA00143"/>
<dbReference type="InterPro" id="IPR013010">
    <property type="entry name" value="Znf_SIAH"/>
</dbReference>
<feature type="domain" description="SIAH-type" evidence="5">
    <location>
        <begin position="256"/>
        <end position="315"/>
    </location>
</feature>
<evidence type="ECO:0000313" key="6">
    <source>
        <dbReference type="EMBL" id="RZC37466.1"/>
    </source>
</evidence>
<keyword evidence="3" id="KW-0862">Zinc</keyword>
<sequence>MLEVPKHILQKLLCAQCGAYLSNGPIMLSKQNDQICGRCFKILPDDLKANYLHQIGLEAVAELLIFPCRYSPQGCTHTFQWNKDEDHEVKCPHRYNTLPLEEFLSMSGNKETGTEHTSESEELQLQVSCENVFDSNYFEGVDSLKVKAEISGKCGGELTVTNTLNSQVKTDAVLNCEMVIALGTVPKIAFSFIDVRNKEVEHLYETVTHLSQNIKCANCKRNIFNLEIFHCPFSHSLCKQCKSSVCEICGRLPNSVAQHYCKNFTKGCTQLFSGVEIKKHEIDCEFSNFKCPFYDECAFNDCINNLNAHFMHTHHKHVTTANEVDVVLTRKDQSWYLYCHNKLFTCRYYNFEDVIEFVVAYIGSNDNAHCYRYEVVLLTASCEAINKKGTRCLGWNEIALARAVTFDLQNECRKKLKARLSILRL</sequence>
<evidence type="ECO:0000313" key="7">
    <source>
        <dbReference type="Proteomes" id="UP000292052"/>
    </source>
</evidence>
<evidence type="ECO:0000256" key="4">
    <source>
        <dbReference type="PROSITE-ProRule" id="PRU00455"/>
    </source>
</evidence>
<accession>A0A482VXS5</accession>
<organism evidence="6 7">
    <name type="scientific">Asbolus verrucosus</name>
    <name type="common">Desert ironclad beetle</name>
    <dbReference type="NCBI Taxonomy" id="1661398"/>
    <lineage>
        <taxon>Eukaryota</taxon>
        <taxon>Metazoa</taxon>
        <taxon>Ecdysozoa</taxon>
        <taxon>Arthropoda</taxon>
        <taxon>Hexapoda</taxon>
        <taxon>Insecta</taxon>
        <taxon>Pterygota</taxon>
        <taxon>Neoptera</taxon>
        <taxon>Endopterygota</taxon>
        <taxon>Coleoptera</taxon>
        <taxon>Polyphaga</taxon>
        <taxon>Cucujiformia</taxon>
        <taxon>Tenebrionidae</taxon>
        <taxon>Pimeliinae</taxon>
        <taxon>Asbolus</taxon>
    </lineage>
</organism>
<dbReference type="AlphaFoldDB" id="A0A482VXS5"/>
<keyword evidence="1" id="KW-0479">Metal-binding</keyword>
<evidence type="ECO:0000259" key="5">
    <source>
        <dbReference type="PROSITE" id="PS51081"/>
    </source>
</evidence>
<comment type="caution">
    <text evidence="6">The sequence shown here is derived from an EMBL/GenBank/DDBJ whole genome shotgun (WGS) entry which is preliminary data.</text>
</comment>
<gene>
    <name evidence="6" type="ORF">BDFB_002685</name>
</gene>
<dbReference type="Pfam" id="PF21361">
    <property type="entry name" value="Sina_ZnF"/>
    <property type="match status" value="1"/>
</dbReference>
<dbReference type="GO" id="GO:0043161">
    <property type="term" value="P:proteasome-mediated ubiquitin-dependent protein catabolic process"/>
    <property type="evidence" value="ECO:0007669"/>
    <property type="project" value="TreeGrafter"/>
</dbReference>
<evidence type="ECO:0000256" key="1">
    <source>
        <dbReference type="ARBA" id="ARBA00022723"/>
    </source>
</evidence>
<keyword evidence="2 4" id="KW-0863">Zinc-finger</keyword>